<feature type="coiled-coil region" evidence="2">
    <location>
        <begin position="72"/>
        <end position="106"/>
    </location>
</feature>
<dbReference type="SMART" id="SM00422">
    <property type="entry name" value="HTH_MERR"/>
    <property type="match status" value="1"/>
</dbReference>
<dbReference type="SUPFAM" id="SSF46955">
    <property type="entry name" value="Putative DNA-binding domain"/>
    <property type="match status" value="1"/>
</dbReference>
<accession>A0A2M7TBJ2</accession>
<proteinExistence type="predicted"/>
<dbReference type="RefSeq" id="WP_286679152.1">
    <property type="nucleotide sequence ID" value="NZ_MNXI01000131.1"/>
</dbReference>
<organism evidence="4 5">
    <name type="scientific">Candidatus Aquicultor secundus</name>
    <dbReference type="NCBI Taxonomy" id="1973895"/>
    <lineage>
        <taxon>Bacteria</taxon>
        <taxon>Bacillati</taxon>
        <taxon>Actinomycetota</taxon>
        <taxon>Candidatus Aquicultoria</taxon>
        <taxon>Candidatus Aquicultorales</taxon>
        <taxon>Candidatus Aquicultoraceae</taxon>
        <taxon>Candidatus Aquicultor</taxon>
    </lineage>
</organism>
<protein>
    <submittedName>
        <fullName evidence="4">MerR family transcriptional regulator</fullName>
    </submittedName>
</protein>
<comment type="caution">
    <text evidence="4">The sequence shown here is derived from an EMBL/GenBank/DDBJ whole genome shotgun (WGS) entry which is preliminary data.</text>
</comment>
<evidence type="ECO:0000313" key="4">
    <source>
        <dbReference type="EMBL" id="PIZ42499.1"/>
    </source>
</evidence>
<dbReference type="CDD" id="cd04766">
    <property type="entry name" value="HTH_HspR"/>
    <property type="match status" value="1"/>
</dbReference>
<dbReference type="GO" id="GO:0003700">
    <property type="term" value="F:DNA-binding transcription factor activity"/>
    <property type="evidence" value="ECO:0007669"/>
    <property type="project" value="InterPro"/>
</dbReference>
<dbReference type="PANTHER" id="PTHR30204:SF58">
    <property type="entry name" value="HTH-TYPE TRANSCRIPTIONAL REGULATOR YFMP"/>
    <property type="match status" value="1"/>
</dbReference>
<dbReference type="InterPro" id="IPR047057">
    <property type="entry name" value="MerR_fam"/>
</dbReference>
<dbReference type="InterPro" id="IPR000551">
    <property type="entry name" value="MerR-type_HTH_dom"/>
</dbReference>
<evidence type="ECO:0000259" key="3">
    <source>
        <dbReference type="PROSITE" id="PS50937"/>
    </source>
</evidence>
<sequence length="130" mass="15033">MYDEPVYMISIAAKLAGMHPQTLRIYERKKLIKPKRTQGSTRLYSQCDIDRLKLIQTLTQELGVNLAGVIKIFELQDQIEQAQCLIGELQKRVGDLQENLGKELEKVQQNALVPMRRGHVVLRKSELFRE</sequence>
<dbReference type="PANTHER" id="PTHR30204">
    <property type="entry name" value="REDOX-CYCLING DRUG-SENSING TRANSCRIPTIONAL ACTIVATOR SOXR"/>
    <property type="match status" value="1"/>
</dbReference>
<dbReference type="AlphaFoldDB" id="A0A2M7TBJ2"/>
<keyword evidence="1" id="KW-0238">DNA-binding</keyword>
<keyword evidence="2" id="KW-0175">Coiled coil</keyword>
<evidence type="ECO:0000256" key="2">
    <source>
        <dbReference type="SAM" id="Coils"/>
    </source>
</evidence>
<dbReference type="PROSITE" id="PS50937">
    <property type="entry name" value="HTH_MERR_2"/>
    <property type="match status" value="1"/>
</dbReference>
<dbReference type="Gene3D" id="1.10.1660.10">
    <property type="match status" value="1"/>
</dbReference>
<evidence type="ECO:0000256" key="1">
    <source>
        <dbReference type="ARBA" id="ARBA00023125"/>
    </source>
</evidence>
<reference evidence="5" key="1">
    <citation type="submission" date="2017-09" db="EMBL/GenBank/DDBJ databases">
        <title>Depth-based differentiation of microbial function through sediment-hosted aquifers and enrichment of novel symbionts in the deep terrestrial subsurface.</title>
        <authorList>
            <person name="Probst A.J."/>
            <person name="Ladd B."/>
            <person name="Jarett J.K."/>
            <person name="Geller-Mcgrath D.E."/>
            <person name="Sieber C.M.K."/>
            <person name="Emerson J.B."/>
            <person name="Anantharaman K."/>
            <person name="Thomas B.C."/>
            <person name="Malmstrom R."/>
            <person name="Stieglmeier M."/>
            <person name="Klingl A."/>
            <person name="Woyke T."/>
            <person name="Ryan C.M."/>
            <person name="Banfield J.F."/>
        </authorList>
    </citation>
    <scope>NUCLEOTIDE SEQUENCE [LARGE SCALE GENOMIC DNA]</scope>
</reference>
<dbReference type="Pfam" id="PF13411">
    <property type="entry name" value="MerR_1"/>
    <property type="match status" value="1"/>
</dbReference>
<dbReference type="Proteomes" id="UP000230956">
    <property type="component" value="Unassembled WGS sequence"/>
</dbReference>
<feature type="domain" description="HTH merR-type" evidence="3">
    <location>
        <begin position="6"/>
        <end position="75"/>
    </location>
</feature>
<dbReference type="EMBL" id="PFNG01000011">
    <property type="protein sequence ID" value="PIZ42499.1"/>
    <property type="molecule type" value="Genomic_DNA"/>
</dbReference>
<dbReference type="InterPro" id="IPR009061">
    <property type="entry name" value="DNA-bd_dom_put_sf"/>
</dbReference>
<evidence type="ECO:0000313" key="5">
    <source>
        <dbReference type="Proteomes" id="UP000230956"/>
    </source>
</evidence>
<dbReference type="NCBIfam" id="NF047375">
    <property type="entry name" value="HeatShock_HspR"/>
    <property type="match status" value="1"/>
</dbReference>
<dbReference type="GO" id="GO:0003677">
    <property type="term" value="F:DNA binding"/>
    <property type="evidence" value="ECO:0007669"/>
    <property type="project" value="UniProtKB-KW"/>
</dbReference>
<name>A0A2M7TBJ2_9ACTN</name>
<gene>
    <name evidence="4" type="ORF">COY37_00295</name>
</gene>